<comment type="caution">
    <text evidence="1">The sequence shown here is derived from an EMBL/GenBank/DDBJ whole genome shotgun (WGS) entry which is preliminary data.</text>
</comment>
<sequence>MNYIMLDDTQLSAITSIETVSLGIKVLYHGHVLNFVACIQVHNRSKMNSIRQENAKFMAKIMGLRLRK</sequence>
<name>A0A915ZTQ4_9GLOM</name>
<protein>
    <submittedName>
        <fullName evidence="1">Uncharacterized protein</fullName>
    </submittedName>
</protein>
<organism evidence="1 2">
    <name type="scientific">Rhizophagus irregularis</name>
    <dbReference type="NCBI Taxonomy" id="588596"/>
    <lineage>
        <taxon>Eukaryota</taxon>
        <taxon>Fungi</taxon>
        <taxon>Fungi incertae sedis</taxon>
        <taxon>Mucoromycota</taxon>
        <taxon>Glomeromycotina</taxon>
        <taxon>Glomeromycetes</taxon>
        <taxon>Glomerales</taxon>
        <taxon>Glomeraceae</taxon>
        <taxon>Rhizophagus</taxon>
    </lineage>
</organism>
<evidence type="ECO:0000313" key="2">
    <source>
        <dbReference type="Proteomes" id="UP000684084"/>
    </source>
</evidence>
<evidence type="ECO:0000313" key="1">
    <source>
        <dbReference type="EMBL" id="CAB5386843.1"/>
    </source>
</evidence>
<reference evidence="1" key="1">
    <citation type="submission" date="2020-05" db="EMBL/GenBank/DDBJ databases">
        <authorList>
            <person name="Rincon C."/>
            <person name="Sanders R I."/>
            <person name="Robbins C."/>
            <person name="Chaturvedi A."/>
        </authorList>
    </citation>
    <scope>NUCLEOTIDE SEQUENCE</scope>
    <source>
        <strain evidence="1">CHB12</strain>
    </source>
</reference>
<dbReference type="AlphaFoldDB" id="A0A915ZTQ4"/>
<dbReference type="Proteomes" id="UP000684084">
    <property type="component" value="Unassembled WGS sequence"/>
</dbReference>
<accession>A0A915ZTQ4</accession>
<dbReference type="EMBL" id="CAGKOT010000056">
    <property type="protein sequence ID" value="CAB5386843.1"/>
    <property type="molecule type" value="Genomic_DNA"/>
</dbReference>
<gene>
    <name evidence="1" type="ORF">CHRIB12_LOCUS19896</name>
</gene>
<proteinExistence type="predicted"/>